<name>A0AAV7UQ41_PLEWA</name>
<proteinExistence type="predicted"/>
<gene>
    <name evidence="1" type="ORF">NDU88_006798</name>
</gene>
<comment type="caution">
    <text evidence="1">The sequence shown here is derived from an EMBL/GenBank/DDBJ whole genome shotgun (WGS) entry which is preliminary data.</text>
</comment>
<sequence>MKDPKRVMLNDDEMEEDEIVTHVLETYPPPNVKQQNYNRSNGSGISSTIPTAPLISESAKSILDNERVQMQSSFNDSLSNRQQFEMNIPEIQPEAQTVRTTTNLVLSQGRQGMNLREPVHLKIPQMQSMGAGQTQRVGTLINPDAITVPITMGLVTPSYARVDNSEDN</sequence>
<evidence type="ECO:0000313" key="1">
    <source>
        <dbReference type="EMBL" id="KAJ1190059.1"/>
    </source>
</evidence>
<keyword evidence="2" id="KW-1185">Reference proteome</keyword>
<evidence type="ECO:0000313" key="2">
    <source>
        <dbReference type="Proteomes" id="UP001066276"/>
    </source>
</evidence>
<dbReference type="Proteomes" id="UP001066276">
    <property type="component" value="Chromosome 3_1"/>
</dbReference>
<accession>A0AAV7UQ41</accession>
<organism evidence="1 2">
    <name type="scientific">Pleurodeles waltl</name>
    <name type="common">Iberian ribbed newt</name>
    <dbReference type="NCBI Taxonomy" id="8319"/>
    <lineage>
        <taxon>Eukaryota</taxon>
        <taxon>Metazoa</taxon>
        <taxon>Chordata</taxon>
        <taxon>Craniata</taxon>
        <taxon>Vertebrata</taxon>
        <taxon>Euteleostomi</taxon>
        <taxon>Amphibia</taxon>
        <taxon>Batrachia</taxon>
        <taxon>Caudata</taxon>
        <taxon>Salamandroidea</taxon>
        <taxon>Salamandridae</taxon>
        <taxon>Pleurodelinae</taxon>
        <taxon>Pleurodeles</taxon>
    </lineage>
</organism>
<dbReference type="AlphaFoldDB" id="A0AAV7UQ41"/>
<reference evidence="1" key="1">
    <citation type="journal article" date="2022" name="bioRxiv">
        <title>Sequencing and chromosome-scale assembly of the giantPleurodeles waltlgenome.</title>
        <authorList>
            <person name="Brown T."/>
            <person name="Elewa A."/>
            <person name="Iarovenko S."/>
            <person name="Subramanian E."/>
            <person name="Araus A.J."/>
            <person name="Petzold A."/>
            <person name="Susuki M."/>
            <person name="Suzuki K.-i.T."/>
            <person name="Hayashi T."/>
            <person name="Toyoda A."/>
            <person name="Oliveira C."/>
            <person name="Osipova E."/>
            <person name="Leigh N.D."/>
            <person name="Simon A."/>
            <person name="Yun M.H."/>
        </authorList>
    </citation>
    <scope>NUCLEOTIDE SEQUENCE</scope>
    <source>
        <strain evidence="1">20211129_DDA</strain>
        <tissue evidence="1">Liver</tissue>
    </source>
</reference>
<protein>
    <submittedName>
        <fullName evidence="1">Uncharacterized protein</fullName>
    </submittedName>
</protein>
<dbReference type="EMBL" id="JANPWB010000005">
    <property type="protein sequence ID" value="KAJ1190059.1"/>
    <property type="molecule type" value="Genomic_DNA"/>
</dbReference>